<comment type="caution">
    <text evidence="2">The sequence shown here is derived from an EMBL/GenBank/DDBJ whole genome shotgun (WGS) entry which is preliminary data.</text>
</comment>
<dbReference type="EMBL" id="WKJJ01000017">
    <property type="protein sequence ID" value="MRV74923.1"/>
    <property type="molecule type" value="Genomic_DNA"/>
</dbReference>
<keyword evidence="3" id="KW-1185">Reference proteome</keyword>
<organism evidence="2 3">
    <name type="scientific">Pseudoduganella rivuli</name>
    <dbReference type="NCBI Taxonomy" id="2666085"/>
    <lineage>
        <taxon>Bacteria</taxon>
        <taxon>Pseudomonadati</taxon>
        <taxon>Pseudomonadota</taxon>
        <taxon>Betaproteobacteria</taxon>
        <taxon>Burkholderiales</taxon>
        <taxon>Oxalobacteraceae</taxon>
        <taxon>Telluria group</taxon>
        <taxon>Pseudoduganella</taxon>
    </lineage>
</organism>
<dbReference type="Pfam" id="PF09694">
    <property type="entry name" value="Gcw_chp"/>
    <property type="match status" value="1"/>
</dbReference>
<dbReference type="AlphaFoldDB" id="A0A7X2IS15"/>
<protein>
    <submittedName>
        <fullName evidence="2">Uncharacterized protein</fullName>
    </submittedName>
</protein>
<accession>A0A7X2IS15</accession>
<sequence>MLYRQITVSAVTAMIVTCTSVALAEDTVPAPAWTGHVDLVSRYVLRGVTETYGPGAPLGNPGADAPESRRPALQWGADWSDPSGLYAGYFGSMINYSYKQLGESYSNRSITDFQHKKSVENDLYGGYNGKAGDFSYTVGVTGYVYVNGKHSNALETKLAASYGEFTLGAQTLLSDVVWGNKGDTYWTLNLTHPLPYALTLNASLGYYTYRKQGKFLGSTDTALGVACPAGQSFFDNGCLPGGAPVSGGFRHLIVGVSQPIGETGVTWTLQGILGGDNRFGVKQKNQLLASVSYAF</sequence>
<reference evidence="2 3" key="1">
    <citation type="submission" date="2019-11" db="EMBL/GenBank/DDBJ databases">
        <title>Novel species isolated from a subtropical stream in China.</title>
        <authorList>
            <person name="Lu H."/>
        </authorList>
    </citation>
    <scope>NUCLEOTIDE SEQUENCE [LARGE SCALE GENOMIC DNA]</scope>
    <source>
        <strain evidence="2 3">FT92W</strain>
    </source>
</reference>
<evidence type="ECO:0000256" key="1">
    <source>
        <dbReference type="SAM" id="SignalP"/>
    </source>
</evidence>
<feature type="chain" id="PRO_5031044044" evidence="1">
    <location>
        <begin position="25"/>
        <end position="295"/>
    </location>
</feature>
<dbReference type="NCBIfam" id="TIGR02001">
    <property type="entry name" value="gcw_chp"/>
    <property type="match status" value="1"/>
</dbReference>
<dbReference type="Proteomes" id="UP000446768">
    <property type="component" value="Unassembled WGS sequence"/>
</dbReference>
<dbReference type="InterPro" id="IPR010239">
    <property type="entry name" value="CHP02001"/>
</dbReference>
<feature type="signal peptide" evidence="1">
    <location>
        <begin position="1"/>
        <end position="24"/>
    </location>
</feature>
<gene>
    <name evidence="2" type="ORF">GJ700_24725</name>
</gene>
<evidence type="ECO:0000313" key="3">
    <source>
        <dbReference type="Proteomes" id="UP000446768"/>
    </source>
</evidence>
<dbReference type="RefSeq" id="WP_154378965.1">
    <property type="nucleotide sequence ID" value="NZ_WKJJ01000017.1"/>
</dbReference>
<evidence type="ECO:0000313" key="2">
    <source>
        <dbReference type="EMBL" id="MRV74923.1"/>
    </source>
</evidence>
<name>A0A7X2IS15_9BURK</name>
<keyword evidence="1" id="KW-0732">Signal</keyword>
<proteinExistence type="predicted"/>